<evidence type="ECO:0000313" key="4">
    <source>
        <dbReference type="EMBL" id="MBB6051499.1"/>
    </source>
</evidence>
<evidence type="ECO:0000259" key="3">
    <source>
        <dbReference type="Pfam" id="PF07596"/>
    </source>
</evidence>
<feature type="transmembrane region" description="Helical" evidence="2">
    <location>
        <begin position="12"/>
        <end position="33"/>
    </location>
</feature>
<keyword evidence="5" id="KW-1185">Reference proteome</keyword>
<dbReference type="PANTHER" id="PTHR30093">
    <property type="entry name" value="GENERAL SECRETION PATHWAY PROTEIN G"/>
    <property type="match status" value="1"/>
</dbReference>
<protein>
    <submittedName>
        <fullName evidence="4">Prepilin-type N-terminal cleavage/methylation domain-containing protein/prepilin-type processing-associated H-X9-DG protein</fullName>
    </submittedName>
</protein>
<dbReference type="Pfam" id="PF07963">
    <property type="entry name" value="N_methyl"/>
    <property type="match status" value="1"/>
</dbReference>
<dbReference type="Pfam" id="PF07596">
    <property type="entry name" value="SBP_bac_10"/>
    <property type="match status" value="1"/>
</dbReference>
<feature type="region of interest" description="Disordered" evidence="1">
    <location>
        <begin position="225"/>
        <end position="247"/>
    </location>
</feature>
<dbReference type="Proteomes" id="UP000520814">
    <property type="component" value="Unassembled WGS sequence"/>
</dbReference>
<dbReference type="InterPro" id="IPR012902">
    <property type="entry name" value="N_methyl_site"/>
</dbReference>
<sequence>MKKSSRLGFTLIELLVVIAIIAILAAILFPVFAQAREKARQTSCLSNCKQIGTAQMMYVQDYDEVYPLWGYWNPMQRVNGWKQTWVQILQPYAKNMQIFKCPSDSNDGLNLYWDTADARASWTSSSYWQNAYITRWSGASFGMSSVSLPEINYPATTVTFCEGPTNNGQHTWPGPPSEWCGTNPICVKSQERHGGGMNNVFADSHAKWFKPSQFKTTNTDFASDNVAGIGGRPQKASNDGSNPWWRL</sequence>
<gene>
    <name evidence="4" type="ORF">HNQ39_003309</name>
</gene>
<organism evidence="4 5">
    <name type="scientific">Armatimonas rosea</name>
    <dbReference type="NCBI Taxonomy" id="685828"/>
    <lineage>
        <taxon>Bacteria</taxon>
        <taxon>Bacillati</taxon>
        <taxon>Armatimonadota</taxon>
        <taxon>Armatimonadia</taxon>
        <taxon>Armatimonadales</taxon>
        <taxon>Armatimonadaceae</taxon>
        <taxon>Armatimonas</taxon>
    </lineage>
</organism>
<evidence type="ECO:0000256" key="2">
    <source>
        <dbReference type="SAM" id="Phobius"/>
    </source>
</evidence>
<accession>A0A7W9W6J2</accession>
<evidence type="ECO:0000313" key="5">
    <source>
        <dbReference type="Proteomes" id="UP000520814"/>
    </source>
</evidence>
<dbReference type="RefSeq" id="WP_281380281.1">
    <property type="nucleotide sequence ID" value="NZ_JACHGW010000003.1"/>
</dbReference>
<dbReference type="Gene3D" id="3.30.700.10">
    <property type="entry name" value="Glycoprotein, Type 4 Pilin"/>
    <property type="match status" value="1"/>
</dbReference>
<evidence type="ECO:0000256" key="1">
    <source>
        <dbReference type="SAM" id="MobiDB-lite"/>
    </source>
</evidence>
<dbReference type="NCBIfam" id="TIGR02532">
    <property type="entry name" value="IV_pilin_GFxxxE"/>
    <property type="match status" value="1"/>
</dbReference>
<comment type="caution">
    <text evidence="4">The sequence shown here is derived from an EMBL/GenBank/DDBJ whole genome shotgun (WGS) entry which is preliminary data.</text>
</comment>
<dbReference type="AlphaFoldDB" id="A0A7W9W6J2"/>
<dbReference type="InterPro" id="IPR011453">
    <property type="entry name" value="DUF1559"/>
</dbReference>
<reference evidence="4 5" key="1">
    <citation type="submission" date="2020-08" db="EMBL/GenBank/DDBJ databases">
        <title>Genomic Encyclopedia of Type Strains, Phase IV (KMG-IV): sequencing the most valuable type-strain genomes for metagenomic binning, comparative biology and taxonomic classification.</title>
        <authorList>
            <person name="Goeker M."/>
        </authorList>
    </citation>
    <scope>NUCLEOTIDE SEQUENCE [LARGE SCALE GENOMIC DNA]</scope>
    <source>
        <strain evidence="4 5">DSM 23562</strain>
    </source>
</reference>
<feature type="domain" description="DUF1559" evidence="3">
    <location>
        <begin position="34"/>
        <end position="89"/>
    </location>
</feature>
<dbReference type="SUPFAM" id="SSF54523">
    <property type="entry name" value="Pili subunits"/>
    <property type="match status" value="1"/>
</dbReference>
<keyword evidence="2" id="KW-1133">Transmembrane helix</keyword>
<keyword evidence="2" id="KW-0472">Membrane</keyword>
<dbReference type="EMBL" id="JACHGW010000003">
    <property type="protein sequence ID" value="MBB6051499.1"/>
    <property type="molecule type" value="Genomic_DNA"/>
</dbReference>
<name>A0A7W9W6J2_ARMRO</name>
<proteinExistence type="predicted"/>
<keyword evidence="2" id="KW-0812">Transmembrane</keyword>
<dbReference type="InterPro" id="IPR045584">
    <property type="entry name" value="Pilin-like"/>
</dbReference>